<dbReference type="KEGG" id="cvr:CHLNCDRAFT_145229"/>
<keyword evidence="4" id="KW-1185">Reference proteome</keyword>
<dbReference type="Gene3D" id="1.20.1280.50">
    <property type="match status" value="1"/>
</dbReference>
<gene>
    <name evidence="3" type="ORF">CHLNCDRAFT_145229</name>
</gene>
<dbReference type="AlphaFoldDB" id="E1ZDZ3"/>
<organism evidence="4">
    <name type="scientific">Chlorella variabilis</name>
    <name type="common">Green alga</name>
    <dbReference type="NCBI Taxonomy" id="554065"/>
    <lineage>
        <taxon>Eukaryota</taxon>
        <taxon>Viridiplantae</taxon>
        <taxon>Chlorophyta</taxon>
        <taxon>core chlorophytes</taxon>
        <taxon>Trebouxiophyceae</taxon>
        <taxon>Chlorellales</taxon>
        <taxon>Chlorellaceae</taxon>
        <taxon>Chlorella clade</taxon>
        <taxon>Chlorella</taxon>
    </lineage>
</organism>
<dbReference type="InterPro" id="IPR001810">
    <property type="entry name" value="F-box_dom"/>
</dbReference>
<dbReference type="Pfam" id="PF12937">
    <property type="entry name" value="F-box-like"/>
    <property type="match status" value="1"/>
</dbReference>
<dbReference type="Gene3D" id="3.80.10.10">
    <property type="entry name" value="Ribonuclease Inhibitor"/>
    <property type="match status" value="1"/>
</dbReference>
<comment type="subcellular location">
    <subcellularLocation>
        <location evidence="1">Cytoplasm</location>
        <location evidence="1">Cytoskeleton</location>
        <location evidence="1">Cilium axoneme</location>
    </subcellularLocation>
</comment>
<dbReference type="InterPro" id="IPR052595">
    <property type="entry name" value="LRRC69/RLP"/>
</dbReference>
<dbReference type="OrthoDB" id="520072at2759"/>
<dbReference type="GO" id="GO:0005930">
    <property type="term" value="C:axoneme"/>
    <property type="evidence" value="ECO:0007669"/>
    <property type="project" value="UniProtKB-SubCell"/>
</dbReference>
<name>E1ZDZ3_CHLVA</name>
<reference evidence="3 4" key="1">
    <citation type="journal article" date="2010" name="Plant Cell">
        <title>The Chlorella variabilis NC64A genome reveals adaptation to photosymbiosis, coevolution with viruses, and cryptic sex.</title>
        <authorList>
            <person name="Blanc G."/>
            <person name="Duncan G."/>
            <person name="Agarkova I."/>
            <person name="Borodovsky M."/>
            <person name="Gurnon J."/>
            <person name="Kuo A."/>
            <person name="Lindquist E."/>
            <person name="Lucas S."/>
            <person name="Pangilinan J."/>
            <person name="Polle J."/>
            <person name="Salamov A."/>
            <person name="Terry A."/>
            <person name="Yamada T."/>
            <person name="Dunigan D.D."/>
            <person name="Grigoriev I.V."/>
            <person name="Claverie J.M."/>
            <person name="Van Etten J.L."/>
        </authorList>
    </citation>
    <scope>NUCLEOTIDE SEQUENCE [LARGE SCALE GENOMIC DNA]</scope>
    <source>
        <strain evidence="3 4">NC64A</strain>
    </source>
</reference>
<proteinExistence type="predicted"/>
<dbReference type="SUPFAM" id="SSF52047">
    <property type="entry name" value="RNI-like"/>
    <property type="match status" value="1"/>
</dbReference>
<dbReference type="InterPro" id="IPR036047">
    <property type="entry name" value="F-box-like_dom_sf"/>
</dbReference>
<sequence>MARQAATTIDDLPDQILGHIMELAGLDHGRIVRLVSKRWQRVVLSEPAFWRTFRLTTGRQGQPISQQQAWLLGKLRQLSLVTDWVKEFVVPDWGGLEAAAAAGGLHLSNFLQACQLAMLNRGVVVEMDLASAGVVPEAVLRQLPDFPMLETLKLRSSTLLPLATAGVVGRLMQLRCFRCHAGVLLSAELADSVHTLSRLTRLELTAAVVAPTTLQQLTCLAQLSHFGLRQTAQSSARIPAELPLELPLPTAFPSLASFDLYAARGIQMGDAQLRGCNFAVGQHPSIPGRQIGVLCIGGISTMSSLQGLLAALLPAGKPFSYLELEHCQLAPAALRDCRLLAELPALHFNSCSSGGSVAAALDPLLQQAGKLETLSLTGSLGALSFPVSLKTKTGLKKLRFRQNRLEDIPAGVYLKSLELLDIGGENLSHGILPPALVAATSLSELVLSSSSKIKVKRDDIDNVLAEMPSLRRLVVGSATMTAVVAQYIQKAMPHLQVKRS</sequence>
<dbReference type="RefSeq" id="XP_005847881.1">
    <property type="nucleotide sequence ID" value="XM_005847819.1"/>
</dbReference>
<dbReference type="InParanoid" id="E1ZDZ3"/>
<dbReference type="InterPro" id="IPR032675">
    <property type="entry name" value="LRR_dom_sf"/>
</dbReference>
<accession>E1ZDZ3</accession>
<evidence type="ECO:0000259" key="2">
    <source>
        <dbReference type="PROSITE" id="PS50181"/>
    </source>
</evidence>
<evidence type="ECO:0000313" key="4">
    <source>
        <dbReference type="Proteomes" id="UP000008141"/>
    </source>
</evidence>
<dbReference type="GeneID" id="17355443"/>
<dbReference type="EMBL" id="GL433843">
    <property type="protein sequence ID" value="EFN55779.1"/>
    <property type="molecule type" value="Genomic_DNA"/>
</dbReference>
<dbReference type="Proteomes" id="UP000008141">
    <property type="component" value="Unassembled WGS sequence"/>
</dbReference>
<evidence type="ECO:0000256" key="1">
    <source>
        <dbReference type="ARBA" id="ARBA00004430"/>
    </source>
</evidence>
<protein>
    <submittedName>
        <fullName evidence="3">Expressed protein</fullName>
    </submittedName>
</protein>
<evidence type="ECO:0000313" key="3">
    <source>
        <dbReference type="EMBL" id="EFN55779.1"/>
    </source>
</evidence>
<feature type="domain" description="F-box" evidence="2">
    <location>
        <begin position="6"/>
        <end position="53"/>
    </location>
</feature>
<dbReference type="SUPFAM" id="SSF81383">
    <property type="entry name" value="F-box domain"/>
    <property type="match status" value="1"/>
</dbReference>
<dbReference type="PROSITE" id="PS50181">
    <property type="entry name" value="FBOX"/>
    <property type="match status" value="1"/>
</dbReference>
<dbReference type="PANTHER" id="PTHR48057">
    <property type="entry name" value="LEUCINE-RICH REPEAT SERINE/THREONINE-PROTEIN KINASE 1"/>
    <property type="match status" value="1"/>
</dbReference>